<evidence type="ECO:0000256" key="1">
    <source>
        <dbReference type="ARBA" id="ARBA00022676"/>
    </source>
</evidence>
<dbReference type="GO" id="GO:0009244">
    <property type="term" value="P:lipopolysaccharide core region biosynthetic process"/>
    <property type="evidence" value="ECO:0007669"/>
    <property type="project" value="TreeGrafter"/>
</dbReference>
<accession>A0A1F7FHT1</accession>
<evidence type="ECO:0000256" key="3">
    <source>
        <dbReference type="SAM" id="MobiDB-lite"/>
    </source>
</evidence>
<proteinExistence type="predicted"/>
<name>A0A1F7FHT1_UNCRA</name>
<keyword evidence="1" id="KW-0328">Glycosyltransferase</keyword>
<feature type="region of interest" description="Disordered" evidence="3">
    <location>
        <begin position="336"/>
        <end position="356"/>
    </location>
</feature>
<comment type="caution">
    <text evidence="4">The sequence shown here is derived from an EMBL/GenBank/DDBJ whole genome shotgun (WGS) entry which is preliminary data.</text>
</comment>
<dbReference type="Pfam" id="PF01075">
    <property type="entry name" value="Glyco_transf_9"/>
    <property type="match status" value="1"/>
</dbReference>
<dbReference type="GO" id="GO:0008713">
    <property type="term" value="F:ADP-heptose-lipopolysaccharide heptosyltransferase activity"/>
    <property type="evidence" value="ECO:0007669"/>
    <property type="project" value="TreeGrafter"/>
</dbReference>
<dbReference type="EMBL" id="MFYX01000033">
    <property type="protein sequence ID" value="OGK06269.1"/>
    <property type="molecule type" value="Genomic_DNA"/>
</dbReference>
<sequence>MALKHTLFNMLFFRFRARNGALAPVQPLKILIIRQDNRIGNLMFITPFLRLCAERFPGSRRDVVAGGFFSTLLQNNPDIHAVKVYDQLAFIRNPARFVLFMLHLRAERYDLVFDLKPVFSFNNMMMTVLSATRFRVGFKNPVSHAYFNVSVDHPSARTYEAAYLCALLGPFMAVKVIPQLRYLPRESDVSRAARVIADLGLHNAPLVLFHTGGRGQKKIDPRLFAAVARTCVSHGFGTLFFTGPDEKEDKLIIEKEGFACVQPADVNEFGGYLRHGVVFVSGDTGPLHMAAGADIATVSLWIASSSERYAPQGQNHRALSGAQSADQIAVAVLEAARSEKGSGEQAGGKEGKDAFQ</sequence>
<protein>
    <submittedName>
        <fullName evidence="4">Uncharacterized protein</fullName>
    </submittedName>
</protein>
<gene>
    <name evidence="4" type="ORF">A2519_08320</name>
</gene>
<dbReference type="Gene3D" id="3.40.50.2000">
    <property type="entry name" value="Glycogen Phosphorylase B"/>
    <property type="match status" value="2"/>
</dbReference>
<dbReference type="SUPFAM" id="SSF53756">
    <property type="entry name" value="UDP-Glycosyltransferase/glycogen phosphorylase"/>
    <property type="match status" value="1"/>
</dbReference>
<evidence type="ECO:0000313" key="4">
    <source>
        <dbReference type="EMBL" id="OGK06269.1"/>
    </source>
</evidence>
<evidence type="ECO:0000313" key="5">
    <source>
        <dbReference type="Proteomes" id="UP000179243"/>
    </source>
</evidence>
<organism evidence="4 5">
    <name type="scientific">Candidatus Raymondbacteria bacterium RIFOXYD12_FULL_49_13</name>
    <dbReference type="NCBI Taxonomy" id="1817890"/>
    <lineage>
        <taxon>Bacteria</taxon>
        <taxon>Raymondiibacteriota</taxon>
    </lineage>
</organism>
<keyword evidence="2" id="KW-0808">Transferase</keyword>
<dbReference type="AlphaFoldDB" id="A0A1F7FHT1"/>
<evidence type="ECO:0000256" key="2">
    <source>
        <dbReference type="ARBA" id="ARBA00022679"/>
    </source>
</evidence>
<dbReference type="InterPro" id="IPR051199">
    <property type="entry name" value="LPS_LOS_Heptosyltrfase"/>
</dbReference>
<dbReference type="CDD" id="cd03789">
    <property type="entry name" value="GT9_LPS_heptosyltransferase"/>
    <property type="match status" value="1"/>
</dbReference>
<reference evidence="4 5" key="1">
    <citation type="journal article" date="2016" name="Nat. Commun.">
        <title>Thousands of microbial genomes shed light on interconnected biogeochemical processes in an aquifer system.</title>
        <authorList>
            <person name="Anantharaman K."/>
            <person name="Brown C.T."/>
            <person name="Hug L.A."/>
            <person name="Sharon I."/>
            <person name="Castelle C.J."/>
            <person name="Probst A.J."/>
            <person name="Thomas B.C."/>
            <person name="Singh A."/>
            <person name="Wilkins M.J."/>
            <person name="Karaoz U."/>
            <person name="Brodie E.L."/>
            <person name="Williams K.H."/>
            <person name="Hubbard S.S."/>
            <person name="Banfield J.F."/>
        </authorList>
    </citation>
    <scope>NUCLEOTIDE SEQUENCE [LARGE SCALE GENOMIC DNA]</scope>
</reference>
<dbReference type="PANTHER" id="PTHR30160">
    <property type="entry name" value="TETRAACYLDISACCHARIDE 4'-KINASE-RELATED"/>
    <property type="match status" value="1"/>
</dbReference>
<dbReference type="InterPro" id="IPR002201">
    <property type="entry name" value="Glyco_trans_9"/>
</dbReference>
<dbReference type="GO" id="GO:0005829">
    <property type="term" value="C:cytosol"/>
    <property type="evidence" value="ECO:0007669"/>
    <property type="project" value="TreeGrafter"/>
</dbReference>
<dbReference type="Proteomes" id="UP000179243">
    <property type="component" value="Unassembled WGS sequence"/>
</dbReference>